<dbReference type="Gene3D" id="3.40.50.620">
    <property type="entry name" value="HUPs"/>
    <property type="match status" value="1"/>
</dbReference>
<protein>
    <recommendedName>
        <fullName evidence="2">sulfate adenylyltransferase</fullName>
        <ecNumber evidence="2">2.7.7.4</ecNumber>
    </recommendedName>
    <alternativeName>
        <fullName evidence="9">ATP-sulfurylase</fullName>
    </alternativeName>
    <alternativeName>
        <fullName evidence="7">Sulfate adenylate transferase</fullName>
    </alternativeName>
</protein>
<dbReference type="EMBL" id="CP000860">
    <property type="protein sequence ID" value="ACA59590.1"/>
    <property type="molecule type" value="Genomic_DNA"/>
</dbReference>
<dbReference type="NCBIfam" id="TIGR00339">
    <property type="entry name" value="sopT"/>
    <property type="match status" value="1"/>
</dbReference>
<evidence type="ECO:0000313" key="13">
    <source>
        <dbReference type="EMBL" id="ACA59590.1"/>
    </source>
</evidence>
<dbReference type="Gene3D" id="3.10.400.10">
    <property type="entry name" value="Sulfate adenylyltransferase"/>
    <property type="match status" value="1"/>
</dbReference>
<dbReference type="InterPro" id="IPR024951">
    <property type="entry name" value="Sulfurylase_cat_dom"/>
</dbReference>
<dbReference type="SUPFAM" id="SSF88697">
    <property type="entry name" value="PUA domain-like"/>
    <property type="match status" value="1"/>
</dbReference>
<dbReference type="Proteomes" id="UP000008544">
    <property type="component" value="Chromosome"/>
</dbReference>
<dbReference type="eggNOG" id="COG2046">
    <property type="taxonomic scope" value="Bacteria"/>
</dbReference>
<dbReference type="CDD" id="cd00517">
    <property type="entry name" value="ATPS"/>
    <property type="match status" value="1"/>
</dbReference>
<dbReference type="KEGG" id="dau:Daud_1078"/>
<dbReference type="InterPro" id="IPR015947">
    <property type="entry name" value="PUA-like_sf"/>
</dbReference>
<feature type="domain" description="ATP-sulfurylase PUA-like" evidence="12">
    <location>
        <begin position="6"/>
        <end position="159"/>
    </location>
</feature>
<name>B1I3N0_DESAP</name>
<dbReference type="AlphaFoldDB" id="B1I3N0"/>
<proteinExistence type="inferred from homology"/>
<evidence type="ECO:0000259" key="12">
    <source>
        <dbReference type="Pfam" id="PF14306"/>
    </source>
</evidence>
<evidence type="ECO:0000259" key="11">
    <source>
        <dbReference type="Pfam" id="PF01747"/>
    </source>
</evidence>
<dbReference type="STRING" id="477974.Daud_1078"/>
<dbReference type="NCBIfam" id="NF003166">
    <property type="entry name" value="PRK04149.1"/>
    <property type="match status" value="1"/>
</dbReference>
<dbReference type="InterPro" id="IPR014729">
    <property type="entry name" value="Rossmann-like_a/b/a_fold"/>
</dbReference>
<accession>B1I3N0</accession>
<dbReference type="SUPFAM" id="SSF52374">
    <property type="entry name" value="Nucleotidylyl transferase"/>
    <property type="match status" value="1"/>
</dbReference>
<dbReference type="HOGENOM" id="CLU_022950_1_1_9"/>
<evidence type="ECO:0000256" key="5">
    <source>
        <dbReference type="ARBA" id="ARBA00022741"/>
    </source>
</evidence>
<comment type="pathway">
    <text evidence="1">Sulfur metabolism; hydrogen sulfide biosynthesis; sulfite from sulfate: step 1/3.</text>
</comment>
<keyword evidence="4 13" id="KW-0548">Nucleotidyltransferase</keyword>
<evidence type="ECO:0000256" key="3">
    <source>
        <dbReference type="ARBA" id="ARBA00022679"/>
    </source>
</evidence>
<feature type="domain" description="Sulphate adenylyltransferase catalytic" evidence="11">
    <location>
        <begin position="170"/>
        <end position="389"/>
    </location>
</feature>
<dbReference type="Pfam" id="PF01747">
    <property type="entry name" value="ATP-sulfurylase"/>
    <property type="match status" value="1"/>
</dbReference>
<evidence type="ECO:0000256" key="8">
    <source>
        <dbReference type="ARBA" id="ARBA00037980"/>
    </source>
</evidence>
<evidence type="ECO:0000256" key="10">
    <source>
        <dbReference type="ARBA" id="ARBA00049370"/>
    </source>
</evidence>
<keyword evidence="3 13" id="KW-0808">Transferase</keyword>
<dbReference type="EC" id="2.7.7.4" evidence="2"/>
<dbReference type="GO" id="GO:0004781">
    <property type="term" value="F:sulfate adenylyltransferase (ATP) activity"/>
    <property type="evidence" value="ECO:0007669"/>
    <property type="project" value="UniProtKB-EC"/>
</dbReference>
<dbReference type="RefSeq" id="WP_012302176.1">
    <property type="nucleotide sequence ID" value="NC_010424.1"/>
</dbReference>
<evidence type="ECO:0000256" key="4">
    <source>
        <dbReference type="ARBA" id="ARBA00022695"/>
    </source>
</evidence>
<comment type="catalytic activity">
    <reaction evidence="10">
        <text>sulfate + ATP + H(+) = adenosine 5'-phosphosulfate + diphosphate</text>
        <dbReference type="Rhea" id="RHEA:18133"/>
        <dbReference type="ChEBI" id="CHEBI:15378"/>
        <dbReference type="ChEBI" id="CHEBI:16189"/>
        <dbReference type="ChEBI" id="CHEBI:30616"/>
        <dbReference type="ChEBI" id="CHEBI:33019"/>
        <dbReference type="ChEBI" id="CHEBI:58243"/>
        <dbReference type="EC" id="2.7.7.4"/>
    </reaction>
</comment>
<reference evidence="13 14" key="2">
    <citation type="journal article" date="2008" name="Science">
        <title>Environmental genomics reveals a single-species ecosystem deep within Earth.</title>
        <authorList>
            <person name="Chivian D."/>
            <person name="Brodie E.L."/>
            <person name="Alm E.J."/>
            <person name="Culley D.E."/>
            <person name="Dehal P.S."/>
            <person name="Desantis T.Z."/>
            <person name="Gihring T.M."/>
            <person name="Lapidus A."/>
            <person name="Lin L.H."/>
            <person name="Lowry S.R."/>
            <person name="Moser D.P."/>
            <person name="Richardson P.M."/>
            <person name="Southam G."/>
            <person name="Wanger G."/>
            <person name="Pratt L.M."/>
            <person name="Andersen G.L."/>
            <person name="Hazen T.C."/>
            <person name="Brockman F.J."/>
            <person name="Arkin A.P."/>
            <person name="Onstott T.C."/>
        </authorList>
    </citation>
    <scope>NUCLEOTIDE SEQUENCE [LARGE SCALE GENOMIC DNA]</scope>
    <source>
        <strain evidence="13 14">MP104C</strain>
    </source>
</reference>
<dbReference type="GO" id="GO:0005524">
    <property type="term" value="F:ATP binding"/>
    <property type="evidence" value="ECO:0007669"/>
    <property type="project" value="UniProtKB-KW"/>
</dbReference>
<evidence type="ECO:0000256" key="1">
    <source>
        <dbReference type="ARBA" id="ARBA00005048"/>
    </source>
</evidence>
<dbReference type="PANTHER" id="PTHR43509:SF1">
    <property type="entry name" value="SULFATE ADENYLYLTRANSFERASE"/>
    <property type="match status" value="1"/>
</dbReference>
<dbReference type="InterPro" id="IPR025980">
    <property type="entry name" value="ATP-Sase_PUA-like_dom"/>
</dbReference>
<dbReference type="OrthoDB" id="9804504at2"/>
<dbReference type="InterPro" id="IPR002650">
    <property type="entry name" value="Sulphate_adenylyltransferase"/>
</dbReference>
<reference evidence="14" key="1">
    <citation type="submission" date="2007-10" db="EMBL/GenBank/DDBJ databases">
        <title>Complete sequence of chromosome of Desulforudis audaxviator MP104C.</title>
        <authorList>
            <person name="Copeland A."/>
            <person name="Lucas S."/>
            <person name="Lapidus A."/>
            <person name="Barry K."/>
            <person name="Glavina del Rio T."/>
            <person name="Dalin E."/>
            <person name="Tice H."/>
            <person name="Bruce D."/>
            <person name="Pitluck S."/>
            <person name="Lowry S.R."/>
            <person name="Larimer F."/>
            <person name="Land M.L."/>
            <person name="Hauser L."/>
            <person name="Kyrpides N."/>
            <person name="Ivanova N.N."/>
            <person name="Richardson P."/>
        </authorList>
    </citation>
    <scope>NUCLEOTIDE SEQUENCE [LARGE SCALE GENOMIC DNA]</scope>
    <source>
        <strain evidence="14">MP104C</strain>
    </source>
</reference>
<organism evidence="13 14">
    <name type="scientific">Desulforudis audaxviator (strain MP104C)</name>
    <dbReference type="NCBI Taxonomy" id="477974"/>
    <lineage>
        <taxon>Bacteria</taxon>
        <taxon>Bacillati</taxon>
        <taxon>Bacillota</taxon>
        <taxon>Clostridia</taxon>
        <taxon>Thermoanaerobacterales</taxon>
        <taxon>Candidatus Desulforudaceae</taxon>
        <taxon>Candidatus Desulforudis</taxon>
    </lineage>
</organism>
<keyword evidence="14" id="KW-1185">Reference proteome</keyword>
<dbReference type="GO" id="GO:0000103">
    <property type="term" value="P:sulfate assimilation"/>
    <property type="evidence" value="ECO:0007669"/>
    <property type="project" value="InterPro"/>
</dbReference>
<evidence type="ECO:0000313" key="14">
    <source>
        <dbReference type="Proteomes" id="UP000008544"/>
    </source>
</evidence>
<evidence type="ECO:0000256" key="7">
    <source>
        <dbReference type="ARBA" id="ARBA00031812"/>
    </source>
</evidence>
<sequence length="420" mass="47837">MSLIGHGGKEIVERVVDPKEAVEKIRGLTQIPIRDQIAREVIMISYGFFTPLEGFMTKADVDGVVENMRLANGVVWSIPIVFDMSSEEIAAKGIKEGDTLLLMCQNQPFATLDVEEIFDYDLKKMAAKIYGTEDDKHPGCARTYRYADRFIGGKVTLVNPPKMNEPYDAFFLTPRQMRAKIAEKGWERCVAHQTRNVPHSGHEWLMKHSWIACHADQPVEKTITGVVVSAVMGEKRKGDYIDEAIVLTHDALRKYGYFREDVHLTSIIMWDMRYAGPKEAIFHAIVRTNLGITHHMFGRDHAGVGSYYDPYDAHRIFDTISKEDLRITPIRVLEWWYCPVCGEVTYSGLCGHTKERQNFSGTVVRSIIQDGVKPPRIIFRPEVFDIILETAEKYGFGSAYVNDQYLAQRQPLFTVPPLEL</sequence>
<evidence type="ECO:0000256" key="6">
    <source>
        <dbReference type="ARBA" id="ARBA00022840"/>
    </source>
</evidence>
<comment type="similarity">
    <text evidence="8">Belongs to the sulfate adenylyltransferase family.</text>
</comment>
<dbReference type="PANTHER" id="PTHR43509">
    <property type="match status" value="1"/>
</dbReference>
<keyword evidence="6" id="KW-0067">ATP-binding</keyword>
<evidence type="ECO:0000256" key="2">
    <source>
        <dbReference type="ARBA" id="ARBA00012391"/>
    </source>
</evidence>
<evidence type="ECO:0000256" key="9">
    <source>
        <dbReference type="ARBA" id="ARBA00041598"/>
    </source>
</evidence>
<dbReference type="Pfam" id="PF14306">
    <property type="entry name" value="PUA_2"/>
    <property type="match status" value="1"/>
</dbReference>
<gene>
    <name evidence="13" type="ordered locus">Daud_1078</name>
</gene>
<keyword evidence="5" id="KW-0547">Nucleotide-binding</keyword>